<dbReference type="InterPro" id="IPR011051">
    <property type="entry name" value="RmlC_Cupin_sf"/>
</dbReference>
<dbReference type="Pfam" id="PF04962">
    <property type="entry name" value="KduI"/>
    <property type="match status" value="1"/>
</dbReference>
<proteinExistence type="predicted"/>
<evidence type="ECO:0000313" key="2">
    <source>
        <dbReference type="EMBL" id="PAB59405.1"/>
    </source>
</evidence>
<evidence type="ECO:0000256" key="1">
    <source>
        <dbReference type="ARBA" id="ARBA00023235"/>
    </source>
</evidence>
<dbReference type="Proteomes" id="UP000216024">
    <property type="component" value="Unassembled WGS sequence"/>
</dbReference>
<dbReference type="OrthoDB" id="9799936at2"/>
<protein>
    <submittedName>
        <fullName evidence="2">5-deoxyglucuronate isomerase</fullName>
    </submittedName>
</protein>
<dbReference type="GO" id="GO:0019310">
    <property type="term" value="P:inositol catabolic process"/>
    <property type="evidence" value="ECO:0007669"/>
    <property type="project" value="InterPro"/>
</dbReference>
<name>A0A267MKJ2_9FIRM</name>
<accession>A0A267MKJ2</accession>
<gene>
    <name evidence="2" type="ORF">CCE28_10505</name>
</gene>
<dbReference type="PANTHER" id="PTHR39193">
    <property type="entry name" value="5-DEOXY-GLUCURONATE ISOMERASE"/>
    <property type="match status" value="1"/>
</dbReference>
<dbReference type="InterPro" id="IPR014710">
    <property type="entry name" value="RmlC-like_jellyroll"/>
</dbReference>
<organism evidence="2 3">
    <name type="scientific">Anaeromicrobium sediminis</name>
    <dbReference type="NCBI Taxonomy" id="1478221"/>
    <lineage>
        <taxon>Bacteria</taxon>
        <taxon>Bacillati</taxon>
        <taxon>Bacillota</taxon>
        <taxon>Clostridia</taxon>
        <taxon>Peptostreptococcales</taxon>
        <taxon>Thermotaleaceae</taxon>
        <taxon>Anaeromicrobium</taxon>
    </lineage>
</organism>
<reference evidence="2 3" key="1">
    <citation type="submission" date="2017-06" db="EMBL/GenBank/DDBJ databases">
        <title>Draft genome sequence of anaerobic fermentative bacterium Anaeromicrobium sediminis DY2726D isolated from West Pacific Ocean sediments.</title>
        <authorList>
            <person name="Zeng X."/>
        </authorList>
    </citation>
    <scope>NUCLEOTIDE SEQUENCE [LARGE SCALE GENOMIC DNA]</scope>
    <source>
        <strain evidence="2 3">DY2726D</strain>
    </source>
</reference>
<dbReference type="SUPFAM" id="SSF51182">
    <property type="entry name" value="RmlC-like cupins"/>
    <property type="match status" value="1"/>
</dbReference>
<dbReference type="PIRSF" id="PIRSF036628">
    <property type="entry name" value="IolB"/>
    <property type="match status" value="1"/>
</dbReference>
<dbReference type="EMBL" id="NIBG01000008">
    <property type="protein sequence ID" value="PAB59405.1"/>
    <property type="molecule type" value="Genomic_DNA"/>
</dbReference>
<dbReference type="GO" id="GO:0008880">
    <property type="term" value="F:glucuronate isomerase activity"/>
    <property type="evidence" value="ECO:0007669"/>
    <property type="project" value="InterPro"/>
</dbReference>
<dbReference type="Gene3D" id="2.60.120.10">
    <property type="entry name" value="Jelly Rolls"/>
    <property type="match status" value="2"/>
</dbReference>
<keyword evidence="3" id="KW-1185">Reference proteome</keyword>
<dbReference type="AlphaFoldDB" id="A0A267MKJ2"/>
<dbReference type="InterPro" id="IPR021120">
    <property type="entry name" value="KduI/IolB_isomerase"/>
</dbReference>
<sequence>MRPGKLEYGYNCYTEQDGKNSDMLMDYGILKMKKGDVEVSNEDKERAYLLIFGEVTFEWEGNKVEAKRGSCFDEDPWCLHVPAGVDVKITGDGEAEISVQKKYNPKKFPSVFYKPGDVRVETRGTGTMNETNTRVVKTIIDKSINEDSNIVLGEIICYPGKWGGFTPHYHAQPEIYFYKFFPENGYGFLEVGDDVVKVKHNDAVKLAGGTTHPHVTAPGYAMYCIWTIPHLEDNPYIKPITIPEHEWLLDPNAKIWPEK</sequence>
<dbReference type="PANTHER" id="PTHR39193:SF1">
    <property type="entry name" value="5-DEOXY-GLUCURONATE ISOMERASE"/>
    <property type="match status" value="1"/>
</dbReference>
<evidence type="ECO:0000313" key="3">
    <source>
        <dbReference type="Proteomes" id="UP000216024"/>
    </source>
</evidence>
<keyword evidence="1 2" id="KW-0413">Isomerase</keyword>
<dbReference type="InterPro" id="IPR024203">
    <property type="entry name" value="Deoxy-glucuronate_isom_IolB"/>
</dbReference>
<comment type="caution">
    <text evidence="2">The sequence shown here is derived from an EMBL/GenBank/DDBJ whole genome shotgun (WGS) entry which is preliminary data.</text>
</comment>